<evidence type="ECO:0000256" key="8">
    <source>
        <dbReference type="ARBA" id="ARBA00022692"/>
    </source>
</evidence>
<evidence type="ECO:0000256" key="5">
    <source>
        <dbReference type="ARBA" id="ARBA00022475"/>
    </source>
</evidence>
<keyword evidence="6" id="KW-0997">Cell inner membrane</keyword>
<comment type="function">
    <text evidence="1">Part of the ABC transporter complex MalEFGK involved in maltose/maltodextrin import. Probably responsible for the translocation of the substrate across the membrane.</text>
</comment>
<keyword evidence="10 12" id="KW-0472">Membrane</keyword>
<feature type="transmembrane region" description="Helical" evidence="12">
    <location>
        <begin position="12"/>
        <end position="30"/>
    </location>
</feature>
<evidence type="ECO:0000256" key="10">
    <source>
        <dbReference type="ARBA" id="ARBA00023136"/>
    </source>
</evidence>
<dbReference type="InterPro" id="IPR035906">
    <property type="entry name" value="MetI-like_sf"/>
</dbReference>
<gene>
    <name evidence="14" type="ORF">NCTC13098_02912</name>
</gene>
<dbReference type="KEGG" id="rtg:NCTC13098_02912"/>
<evidence type="ECO:0000256" key="12">
    <source>
        <dbReference type="SAM" id="Phobius"/>
    </source>
</evidence>
<keyword evidence="4" id="KW-0813">Transport</keyword>
<comment type="similarity">
    <text evidence="3">Belongs to the binding-protein-dependent transport system permease family. MalFG subfamily.</text>
</comment>
<feature type="domain" description="ABC transmembrane type-1" evidence="13">
    <location>
        <begin position="76"/>
        <end position="165"/>
    </location>
</feature>
<evidence type="ECO:0000256" key="9">
    <source>
        <dbReference type="ARBA" id="ARBA00022989"/>
    </source>
</evidence>
<evidence type="ECO:0000256" key="6">
    <source>
        <dbReference type="ARBA" id="ARBA00022519"/>
    </source>
</evidence>
<organism evidence="14 15">
    <name type="scientific">Raoultella terrigena</name>
    <name type="common">Klebsiella terrigena</name>
    <dbReference type="NCBI Taxonomy" id="577"/>
    <lineage>
        <taxon>Bacteria</taxon>
        <taxon>Pseudomonadati</taxon>
        <taxon>Pseudomonadota</taxon>
        <taxon>Gammaproteobacteria</taxon>
        <taxon>Enterobacterales</taxon>
        <taxon>Enterobacteriaceae</taxon>
        <taxon>Klebsiella/Raoultella group</taxon>
        <taxon>Raoultella</taxon>
    </lineage>
</organism>
<dbReference type="Gene3D" id="1.10.3720.10">
    <property type="entry name" value="MetI-like"/>
    <property type="match status" value="1"/>
</dbReference>
<evidence type="ECO:0000256" key="7">
    <source>
        <dbReference type="ARBA" id="ARBA00022597"/>
    </source>
</evidence>
<dbReference type="PROSITE" id="PS50928">
    <property type="entry name" value="ABC_TM1"/>
    <property type="match status" value="1"/>
</dbReference>
<dbReference type="AlphaFoldDB" id="A0A3P8KJE0"/>
<comment type="subcellular location">
    <subcellularLocation>
        <location evidence="2">Cell inner membrane</location>
        <topology evidence="2">Multi-pass membrane protein</topology>
    </subcellularLocation>
</comment>
<keyword evidence="9 12" id="KW-1133">Transmembrane helix</keyword>
<dbReference type="PANTHER" id="PTHR32243:SF50">
    <property type="entry name" value="MALTOSE_MALTODEXTRIN TRANSPORT SYSTEM PERMEASE PROTEIN MALG"/>
    <property type="match status" value="1"/>
</dbReference>
<evidence type="ECO:0000256" key="2">
    <source>
        <dbReference type="ARBA" id="ARBA00004429"/>
    </source>
</evidence>
<keyword evidence="8 12" id="KW-0812">Transmembrane</keyword>
<sequence>MKRKIRTLLRYLAALLVALSILAPMLWLFLMSVSTPGRSDPRCRWSGCRGSGTLAATPACSPCSPASRGRLFLPALRNSLLVAAGATLVSLLLAVPAAFSFSRYPGRDGWLYAGLGIYMVPPVAFVLPLYFILEHFGLLNTRSGLVLVYCSLIMPFLTWMVKKPV</sequence>
<evidence type="ECO:0000313" key="14">
    <source>
        <dbReference type="EMBL" id="VDR26561.1"/>
    </source>
</evidence>
<evidence type="ECO:0000256" key="3">
    <source>
        <dbReference type="ARBA" id="ARBA00009047"/>
    </source>
</evidence>
<feature type="transmembrane region" description="Helical" evidence="12">
    <location>
        <begin position="144"/>
        <end position="161"/>
    </location>
</feature>
<evidence type="ECO:0000256" key="11">
    <source>
        <dbReference type="ARBA" id="ARBA00041109"/>
    </source>
</evidence>
<dbReference type="InterPro" id="IPR050901">
    <property type="entry name" value="BP-dep_ABC_trans_perm"/>
</dbReference>
<name>A0A3P8KJE0_RAOTE</name>
<dbReference type="EMBL" id="LR131271">
    <property type="protein sequence ID" value="VDR26561.1"/>
    <property type="molecule type" value="Genomic_DNA"/>
</dbReference>
<dbReference type="Proteomes" id="UP000274346">
    <property type="component" value="Chromosome"/>
</dbReference>
<evidence type="ECO:0000259" key="13">
    <source>
        <dbReference type="PROSITE" id="PS50928"/>
    </source>
</evidence>
<keyword evidence="7" id="KW-0762">Sugar transport</keyword>
<evidence type="ECO:0000313" key="15">
    <source>
        <dbReference type="Proteomes" id="UP000274346"/>
    </source>
</evidence>
<keyword evidence="5" id="KW-1003">Cell membrane</keyword>
<feature type="transmembrane region" description="Helical" evidence="12">
    <location>
        <begin position="111"/>
        <end position="132"/>
    </location>
</feature>
<reference evidence="14 15" key="1">
    <citation type="submission" date="2018-12" db="EMBL/GenBank/DDBJ databases">
        <authorList>
            <consortium name="Pathogen Informatics"/>
        </authorList>
    </citation>
    <scope>NUCLEOTIDE SEQUENCE [LARGE SCALE GENOMIC DNA]</scope>
    <source>
        <strain evidence="14 15">NCTC13098</strain>
    </source>
</reference>
<dbReference type="PANTHER" id="PTHR32243">
    <property type="entry name" value="MALTOSE TRANSPORT SYSTEM PERMEASE-RELATED"/>
    <property type="match status" value="1"/>
</dbReference>
<dbReference type="SUPFAM" id="SSF161098">
    <property type="entry name" value="MetI-like"/>
    <property type="match status" value="1"/>
</dbReference>
<feature type="transmembrane region" description="Helical" evidence="12">
    <location>
        <begin position="80"/>
        <end position="99"/>
    </location>
</feature>
<dbReference type="InterPro" id="IPR000515">
    <property type="entry name" value="MetI-like"/>
</dbReference>
<evidence type="ECO:0000256" key="4">
    <source>
        <dbReference type="ARBA" id="ARBA00022448"/>
    </source>
</evidence>
<dbReference type="GO" id="GO:0005886">
    <property type="term" value="C:plasma membrane"/>
    <property type="evidence" value="ECO:0007669"/>
    <property type="project" value="UniProtKB-SubCell"/>
</dbReference>
<evidence type="ECO:0000256" key="1">
    <source>
        <dbReference type="ARBA" id="ARBA00002264"/>
    </source>
</evidence>
<accession>A0A3P8KJE0</accession>
<dbReference type="GO" id="GO:0055085">
    <property type="term" value="P:transmembrane transport"/>
    <property type="evidence" value="ECO:0007669"/>
    <property type="project" value="InterPro"/>
</dbReference>
<protein>
    <recommendedName>
        <fullName evidence="11">Maltose/maltodextrin transport system permease protein MalG</fullName>
    </recommendedName>
</protein>
<proteinExistence type="inferred from homology"/>